<protein>
    <submittedName>
        <fullName evidence="1">Nuclear transport factor 2 family protein</fullName>
    </submittedName>
</protein>
<dbReference type="EMBL" id="JBHRZN010000001">
    <property type="protein sequence ID" value="MFC3849476.1"/>
    <property type="molecule type" value="Genomic_DNA"/>
</dbReference>
<accession>A0ABV7ZMS9</accession>
<dbReference type="Gene3D" id="3.10.450.50">
    <property type="match status" value="1"/>
</dbReference>
<reference evidence="2" key="1">
    <citation type="journal article" date="2019" name="Int. J. Syst. Evol. Microbiol.">
        <title>The Global Catalogue of Microorganisms (GCM) 10K type strain sequencing project: providing services to taxonomists for standard genome sequencing and annotation.</title>
        <authorList>
            <consortium name="The Broad Institute Genomics Platform"/>
            <consortium name="The Broad Institute Genome Sequencing Center for Infectious Disease"/>
            <person name="Wu L."/>
            <person name="Ma J."/>
        </authorList>
    </citation>
    <scope>NUCLEOTIDE SEQUENCE [LARGE SCALE GENOMIC DNA]</scope>
    <source>
        <strain evidence="2">CCUG 53252</strain>
    </source>
</reference>
<comment type="caution">
    <text evidence="1">The sequence shown here is derived from an EMBL/GenBank/DDBJ whole genome shotgun (WGS) entry which is preliminary data.</text>
</comment>
<dbReference type="SUPFAM" id="SSF54427">
    <property type="entry name" value="NTF2-like"/>
    <property type="match status" value="1"/>
</dbReference>
<gene>
    <name evidence="1" type="ORF">ACFORJ_04770</name>
</gene>
<dbReference type="RefSeq" id="WP_290290689.1">
    <property type="nucleotide sequence ID" value="NZ_CP047211.1"/>
</dbReference>
<proteinExistence type="predicted"/>
<evidence type="ECO:0000313" key="2">
    <source>
        <dbReference type="Proteomes" id="UP001595751"/>
    </source>
</evidence>
<dbReference type="InterPro" id="IPR032710">
    <property type="entry name" value="NTF2-like_dom_sf"/>
</dbReference>
<evidence type="ECO:0000313" key="1">
    <source>
        <dbReference type="EMBL" id="MFC3849476.1"/>
    </source>
</evidence>
<keyword evidence="2" id="KW-1185">Reference proteome</keyword>
<name>A0ABV7ZMS9_9CORY</name>
<dbReference type="Proteomes" id="UP001595751">
    <property type="component" value="Unassembled WGS sequence"/>
</dbReference>
<organism evidence="1 2">
    <name type="scientific">Corynebacterium hansenii</name>
    <dbReference type="NCBI Taxonomy" id="394964"/>
    <lineage>
        <taxon>Bacteria</taxon>
        <taxon>Bacillati</taxon>
        <taxon>Actinomycetota</taxon>
        <taxon>Actinomycetes</taxon>
        <taxon>Mycobacteriales</taxon>
        <taxon>Corynebacteriaceae</taxon>
        <taxon>Corynebacterium</taxon>
    </lineage>
</organism>
<sequence length="173" mass="18317">MTDSTPPTNLPDPIAAWVAADRAMDVDGMRALMSPGVTLVSPLTDAFDFTGPVDVAGVFAAAFDVLDDVDVARVTGAGPDWAIHATNTVNGRPLEEIQWLHLGADGLIDRITLFMRPVASAAELLATIGPALARRGLMMPGPARAASVLGRMPAMQLHMAEKRIMPRLRPGRA</sequence>